<gene>
    <name evidence="2" type="ORF">GWR20_20335</name>
</gene>
<dbReference type="EMBL" id="JAACYR010000095">
    <property type="protein sequence ID" value="NDJ91465.1"/>
    <property type="molecule type" value="Genomic_DNA"/>
</dbReference>
<name>A0A7K3LGG3_9MYCO</name>
<dbReference type="Proteomes" id="UP000466523">
    <property type="component" value="Unassembled WGS sequence"/>
</dbReference>
<dbReference type="RefSeq" id="WP_162113090.1">
    <property type="nucleotide sequence ID" value="NZ_JAACYR010000095.1"/>
</dbReference>
<protein>
    <submittedName>
        <fullName evidence="2">Uncharacterized protein</fullName>
    </submittedName>
</protein>
<comment type="caution">
    <text evidence="2">The sequence shown here is derived from an EMBL/GenBank/DDBJ whole genome shotgun (WGS) entry which is preliminary data.</text>
</comment>
<evidence type="ECO:0000256" key="1">
    <source>
        <dbReference type="SAM" id="MobiDB-lite"/>
    </source>
</evidence>
<proteinExistence type="predicted"/>
<reference evidence="2 3" key="1">
    <citation type="submission" date="2020-01" db="EMBL/GenBank/DDBJ databases">
        <authorList>
            <person name="Sanchez-Estrada R."/>
            <person name="Gonzalez-Y-Merchand J.A."/>
            <person name="Rivera-Gutierrez S."/>
        </authorList>
    </citation>
    <scope>NUCLEOTIDE SEQUENCE [LARGE SCALE GENOMIC DNA]</scope>
    <source>
        <strain evidence="2 3">CST 7247</strain>
    </source>
</reference>
<evidence type="ECO:0000313" key="2">
    <source>
        <dbReference type="EMBL" id="NDJ91465.1"/>
    </source>
</evidence>
<feature type="region of interest" description="Disordered" evidence="1">
    <location>
        <begin position="1"/>
        <end position="21"/>
    </location>
</feature>
<dbReference type="AlphaFoldDB" id="A0A7K3LGG3"/>
<accession>A0A7K3LGG3</accession>
<sequence length="155" mass="17481">MAPTMNRQLTRHRAEQAERMHATGASWQEIADALGFKTRQGAIMAVQRLRNTTPPETVEQARAKHDSTLRLLQQRMFSGFLRADQARDDETAIKYAKEIRGIVGERAKLHGTYAPQRAEVDVTVTETPAALLAETRQRLMAAIDAEVIETREIEQ</sequence>
<organism evidence="2 3">
    <name type="scientific">Mycolicibacter kumamotonensis</name>
    <dbReference type="NCBI Taxonomy" id="354243"/>
    <lineage>
        <taxon>Bacteria</taxon>
        <taxon>Bacillati</taxon>
        <taxon>Actinomycetota</taxon>
        <taxon>Actinomycetes</taxon>
        <taxon>Mycobacteriales</taxon>
        <taxon>Mycobacteriaceae</taxon>
        <taxon>Mycolicibacter</taxon>
    </lineage>
</organism>
<evidence type="ECO:0000313" key="3">
    <source>
        <dbReference type="Proteomes" id="UP000466523"/>
    </source>
</evidence>
<feature type="compositionally biased region" description="Basic and acidic residues" evidence="1">
    <location>
        <begin position="12"/>
        <end position="21"/>
    </location>
</feature>